<protein>
    <submittedName>
        <fullName evidence="3">ATP-binding protein</fullName>
    </submittedName>
</protein>
<dbReference type="InterPro" id="IPR027417">
    <property type="entry name" value="P-loop_NTPase"/>
</dbReference>
<reference evidence="3" key="2">
    <citation type="submission" date="2021-04" db="EMBL/GenBank/DDBJ databases">
        <authorList>
            <person name="Gilroy R."/>
        </authorList>
    </citation>
    <scope>NUCLEOTIDE SEQUENCE</scope>
    <source>
        <strain evidence="3">378</strain>
    </source>
</reference>
<proteinExistence type="predicted"/>
<feature type="domain" description="DUF4143" evidence="2">
    <location>
        <begin position="238"/>
        <end position="386"/>
    </location>
</feature>
<dbReference type="InterPro" id="IPR025420">
    <property type="entry name" value="DUF4143"/>
</dbReference>
<evidence type="ECO:0000313" key="3">
    <source>
        <dbReference type="EMBL" id="MBU3844804.1"/>
    </source>
</evidence>
<dbReference type="GO" id="GO:0005524">
    <property type="term" value="F:ATP binding"/>
    <property type="evidence" value="ECO:0007669"/>
    <property type="project" value="UniProtKB-KW"/>
</dbReference>
<dbReference type="Pfam" id="PF13173">
    <property type="entry name" value="AAA_14"/>
    <property type="match status" value="1"/>
</dbReference>
<reference evidence="3" key="1">
    <citation type="journal article" date="2021" name="PeerJ">
        <title>Extensive microbial diversity within the chicken gut microbiome revealed by metagenomics and culture.</title>
        <authorList>
            <person name="Gilroy R."/>
            <person name="Ravi A."/>
            <person name="Getino M."/>
            <person name="Pursley I."/>
            <person name="Horton D.L."/>
            <person name="Alikhan N.F."/>
            <person name="Baker D."/>
            <person name="Gharbi K."/>
            <person name="Hall N."/>
            <person name="Watson M."/>
            <person name="Adriaenssens E.M."/>
            <person name="Foster-Nyarko E."/>
            <person name="Jarju S."/>
            <person name="Secka A."/>
            <person name="Antonio M."/>
            <person name="Oren A."/>
            <person name="Chaudhuri R.R."/>
            <person name="La Ragione R."/>
            <person name="Hildebrand F."/>
            <person name="Pallen M.J."/>
        </authorList>
    </citation>
    <scope>NUCLEOTIDE SEQUENCE</scope>
    <source>
        <strain evidence="3">378</strain>
    </source>
</reference>
<dbReference type="InterPro" id="IPR041682">
    <property type="entry name" value="AAA_14"/>
</dbReference>
<gene>
    <name evidence="3" type="ORF">H9847_08095</name>
</gene>
<organism evidence="3 4">
    <name type="scientific">Candidatus Anaerobiospirillum pullicola</name>
    <dbReference type="NCBI Taxonomy" id="2838451"/>
    <lineage>
        <taxon>Bacteria</taxon>
        <taxon>Pseudomonadati</taxon>
        <taxon>Pseudomonadota</taxon>
        <taxon>Gammaproteobacteria</taxon>
        <taxon>Aeromonadales</taxon>
        <taxon>Succinivibrionaceae</taxon>
        <taxon>Anaerobiospirillum</taxon>
    </lineage>
</organism>
<dbReference type="EMBL" id="JAHLFE010000165">
    <property type="protein sequence ID" value="MBU3844804.1"/>
    <property type="molecule type" value="Genomic_DNA"/>
</dbReference>
<dbReference type="Proteomes" id="UP000733611">
    <property type="component" value="Unassembled WGS sequence"/>
</dbReference>
<feature type="domain" description="AAA" evidence="1">
    <location>
        <begin position="25"/>
        <end position="156"/>
    </location>
</feature>
<keyword evidence="3" id="KW-0547">Nucleotide-binding</keyword>
<dbReference type="AlphaFoldDB" id="A0A948TH37"/>
<dbReference type="Pfam" id="PF13635">
    <property type="entry name" value="DUF4143"/>
    <property type="match status" value="1"/>
</dbReference>
<evidence type="ECO:0000259" key="1">
    <source>
        <dbReference type="Pfam" id="PF13173"/>
    </source>
</evidence>
<dbReference type="SUPFAM" id="SSF52540">
    <property type="entry name" value="P-loop containing nucleoside triphosphate hydrolases"/>
    <property type="match status" value="1"/>
</dbReference>
<evidence type="ECO:0000313" key="4">
    <source>
        <dbReference type="Proteomes" id="UP000733611"/>
    </source>
</evidence>
<dbReference type="Gene3D" id="3.40.50.300">
    <property type="entry name" value="P-loop containing nucleotide triphosphate hydrolases"/>
    <property type="match status" value="1"/>
</dbReference>
<keyword evidence="3" id="KW-0067">ATP-binding</keyword>
<sequence length="442" mass="51461">MQNNSELKPRNHYLNKLISFQDAEPVKIITGIRRCGKSSLMQMMIQHLRQNGVSAEQIFALDFEDYENQRLSTDDLYNLVKAKATSISDKRLYLFCDEIQHLQGWENVINGFRVSLNCDIYLTGSNSYLLSTDYSTYLSGRYVEIKMLPLSFREFLLFHGFTKQDSHKDPLGYRHVFSYHNQSYNQNEVFSLYLRFGGMPVLSKLGFDQSQALIQLEGIYSTIVMRDVLESARHREQRPITDYTLLRKIVLFLADNIGSNISVTKIGTVLEKECLMGAAKPHKIPSAHTVQHYVSALLESFLFSEVKRFDIKGKEYLRTLSKFYIVDIGLRNYLLGFRERDRSHTLENVVYFELLYRGYDVAIGKVNNQEIDFIATNFEEKIYIQVTESMLGEEVRQRELVPLKKIRDHYPKLVLSLDQGFTEHYEGIQVKNLISWLLHDGM</sequence>
<evidence type="ECO:0000259" key="2">
    <source>
        <dbReference type="Pfam" id="PF13635"/>
    </source>
</evidence>
<comment type="caution">
    <text evidence="3">The sequence shown here is derived from an EMBL/GenBank/DDBJ whole genome shotgun (WGS) entry which is preliminary data.</text>
</comment>
<name>A0A948TH37_9GAMM</name>
<accession>A0A948TH37</accession>
<dbReference type="PANTHER" id="PTHR33295">
    <property type="entry name" value="ATPASE"/>
    <property type="match status" value="1"/>
</dbReference>
<dbReference type="PANTHER" id="PTHR33295:SF20">
    <property type="entry name" value="ATPASE"/>
    <property type="match status" value="1"/>
</dbReference>